<evidence type="ECO:0000256" key="5">
    <source>
        <dbReference type="ARBA" id="ARBA00037974"/>
    </source>
</evidence>
<organism evidence="7 8">
    <name type="scientific">Selenobaculum gibii</name>
    <dbReference type="NCBI Taxonomy" id="3054208"/>
    <lineage>
        <taxon>Bacteria</taxon>
        <taxon>Bacillati</taxon>
        <taxon>Bacillota</taxon>
        <taxon>Negativicutes</taxon>
        <taxon>Selenomonadales</taxon>
        <taxon>Selenomonadaceae</taxon>
        <taxon>Selenobaculum</taxon>
    </lineage>
</organism>
<accession>A0A9Y2EU26</accession>
<dbReference type="GO" id="GO:0047804">
    <property type="term" value="F:cysteine-S-conjugate beta-lyase activity"/>
    <property type="evidence" value="ECO:0007669"/>
    <property type="project" value="UniProtKB-EC"/>
</dbReference>
<dbReference type="SUPFAM" id="SSF53383">
    <property type="entry name" value="PLP-dependent transferases"/>
    <property type="match status" value="1"/>
</dbReference>
<comment type="cofactor">
    <cofactor evidence="1">
        <name>pyridoxal 5'-phosphate</name>
        <dbReference type="ChEBI" id="CHEBI:597326"/>
    </cofactor>
</comment>
<dbReference type="InterPro" id="IPR015424">
    <property type="entry name" value="PyrdxlP-dep_Trfase"/>
</dbReference>
<keyword evidence="8" id="KW-1185">Reference proteome</keyword>
<sequence>MMNFDTMINRRNTNSLKYDFALENGKPADVLPLWVADMDFRVPNKVIDALINSSKHGILGYSDTKQEYIHTLKQWFFKTLNWHIKDEWLVKTPGVVFALSIAIQSFTKEEDAVLIQRPVYYPFSRLIHKNHRKLVNSPLIYKNDKYQIDFVDFEQKIIENNVKLFILCSPHNPVGRVWTKEELTKIGDICLKYQVIVIADEIHSAFTYPGHQHIVFASLSPEINAITITCTAPSKTFNLAGLQVSNIFIANENLRKQFIDTIDRNGYSHLNTLGIVACQAAYTYGEEWLKSLKQYLIHNLNFVREFLKEHLPEIKLVEPEGTYLLWLDFSALQLSDEALEDLITHKAKLWLDAGVMFGIEGKQFQRINIACPQQTLEKALLQLKSAIYQENLKSNKVFTSSKF</sequence>
<feature type="domain" description="Aminotransferase class I/classII large" evidence="6">
    <location>
        <begin position="29"/>
        <end position="380"/>
    </location>
</feature>
<dbReference type="EC" id="4.4.1.13" evidence="2"/>
<keyword evidence="3" id="KW-0663">Pyridoxal phosphate</keyword>
<gene>
    <name evidence="7" type="ORF">P3F81_01290</name>
</gene>
<dbReference type="AlphaFoldDB" id="A0A9Y2EU26"/>
<name>A0A9Y2EU26_9FIRM</name>
<reference evidence="7" key="1">
    <citation type="submission" date="2023-03" db="EMBL/GenBank/DDBJ databases">
        <title>Selenobaculum gbiensis gen. nov. sp. nov., a new bacterium isolated from the gut microbiota of IBD patient.</title>
        <authorList>
            <person name="Yeo S."/>
            <person name="Park H."/>
            <person name="Huh C.S."/>
        </authorList>
    </citation>
    <scope>NUCLEOTIDE SEQUENCE</scope>
    <source>
        <strain evidence="7">ICN-92133</strain>
    </source>
</reference>
<dbReference type="InterPro" id="IPR027619">
    <property type="entry name" value="C-S_lyase_PatB-like"/>
</dbReference>
<dbReference type="Proteomes" id="UP001243623">
    <property type="component" value="Chromosome"/>
</dbReference>
<dbReference type="CDD" id="cd00609">
    <property type="entry name" value="AAT_like"/>
    <property type="match status" value="1"/>
</dbReference>
<evidence type="ECO:0000313" key="8">
    <source>
        <dbReference type="Proteomes" id="UP001243623"/>
    </source>
</evidence>
<evidence type="ECO:0000256" key="2">
    <source>
        <dbReference type="ARBA" id="ARBA00012224"/>
    </source>
</evidence>
<comment type="similarity">
    <text evidence="5">Belongs to the class-II pyridoxal-phosphate-dependent aminotransferase family. MalY/PatB cystathionine beta-lyase subfamily.</text>
</comment>
<protein>
    <recommendedName>
        <fullName evidence="2">cysteine-S-conjugate beta-lyase</fullName>
        <ecNumber evidence="2">4.4.1.13</ecNumber>
    </recommendedName>
</protein>
<keyword evidence="7" id="KW-0032">Aminotransferase</keyword>
<dbReference type="InterPro" id="IPR015421">
    <property type="entry name" value="PyrdxlP-dep_Trfase_major"/>
</dbReference>
<evidence type="ECO:0000256" key="4">
    <source>
        <dbReference type="ARBA" id="ARBA00023239"/>
    </source>
</evidence>
<dbReference type="GO" id="GO:0030170">
    <property type="term" value="F:pyridoxal phosphate binding"/>
    <property type="evidence" value="ECO:0007669"/>
    <property type="project" value="InterPro"/>
</dbReference>
<dbReference type="InterPro" id="IPR051798">
    <property type="entry name" value="Class-II_PLP-Dep_Aminotrans"/>
</dbReference>
<proteinExistence type="inferred from homology"/>
<dbReference type="Gene3D" id="3.40.640.10">
    <property type="entry name" value="Type I PLP-dependent aspartate aminotransferase-like (Major domain)"/>
    <property type="match status" value="1"/>
</dbReference>
<dbReference type="NCBIfam" id="TIGR04350">
    <property type="entry name" value="C_S_lyase_PatB"/>
    <property type="match status" value="1"/>
</dbReference>
<evidence type="ECO:0000259" key="6">
    <source>
        <dbReference type="Pfam" id="PF00155"/>
    </source>
</evidence>
<dbReference type="RefSeq" id="WP_147667088.1">
    <property type="nucleotide sequence ID" value="NZ_CP120678.1"/>
</dbReference>
<dbReference type="InterPro" id="IPR015422">
    <property type="entry name" value="PyrdxlP-dep_Trfase_small"/>
</dbReference>
<evidence type="ECO:0000313" key="7">
    <source>
        <dbReference type="EMBL" id="WIW70985.1"/>
    </source>
</evidence>
<dbReference type="Pfam" id="PF00155">
    <property type="entry name" value="Aminotran_1_2"/>
    <property type="match status" value="1"/>
</dbReference>
<keyword evidence="7" id="KW-0808">Transferase</keyword>
<dbReference type="KEGG" id="sgbi:P3F81_01290"/>
<dbReference type="GO" id="GO:0008483">
    <property type="term" value="F:transaminase activity"/>
    <property type="evidence" value="ECO:0007669"/>
    <property type="project" value="UniProtKB-KW"/>
</dbReference>
<evidence type="ECO:0000256" key="1">
    <source>
        <dbReference type="ARBA" id="ARBA00001933"/>
    </source>
</evidence>
<dbReference type="EMBL" id="CP120678">
    <property type="protein sequence ID" value="WIW70985.1"/>
    <property type="molecule type" value="Genomic_DNA"/>
</dbReference>
<keyword evidence="4" id="KW-0456">Lyase</keyword>
<dbReference type="Gene3D" id="3.90.1150.10">
    <property type="entry name" value="Aspartate Aminotransferase, domain 1"/>
    <property type="match status" value="1"/>
</dbReference>
<dbReference type="PANTHER" id="PTHR43525:SF1">
    <property type="entry name" value="PROTEIN MALY"/>
    <property type="match status" value="1"/>
</dbReference>
<evidence type="ECO:0000256" key="3">
    <source>
        <dbReference type="ARBA" id="ARBA00022898"/>
    </source>
</evidence>
<dbReference type="InterPro" id="IPR004839">
    <property type="entry name" value="Aminotransferase_I/II_large"/>
</dbReference>
<dbReference type="PANTHER" id="PTHR43525">
    <property type="entry name" value="PROTEIN MALY"/>
    <property type="match status" value="1"/>
</dbReference>